<feature type="compositionally biased region" description="Polar residues" evidence="8">
    <location>
        <begin position="540"/>
        <end position="552"/>
    </location>
</feature>
<evidence type="ECO:0000256" key="8">
    <source>
        <dbReference type="SAM" id="MobiDB-lite"/>
    </source>
</evidence>
<keyword evidence="5" id="KW-0802">TPR repeat</keyword>
<evidence type="ECO:0000256" key="7">
    <source>
        <dbReference type="PROSITE-ProRule" id="PRU00175"/>
    </source>
</evidence>
<comment type="caution">
    <text evidence="10">The sequence shown here is derived from an EMBL/GenBank/DDBJ whole genome shotgun (WGS) entry which is preliminary data.</text>
</comment>
<dbReference type="SMART" id="SM00028">
    <property type="entry name" value="TPR"/>
    <property type="match status" value="4"/>
</dbReference>
<dbReference type="GO" id="GO:0008270">
    <property type="term" value="F:zinc ion binding"/>
    <property type="evidence" value="ECO:0007669"/>
    <property type="project" value="UniProtKB-KW"/>
</dbReference>
<dbReference type="InterPro" id="IPR011990">
    <property type="entry name" value="TPR-like_helical_dom_sf"/>
</dbReference>
<comment type="similarity">
    <text evidence="1">Belongs to the RAPsyn family.</text>
</comment>
<feature type="non-terminal residue" evidence="10">
    <location>
        <position position="1"/>
    </location>
</feature>
<keyword evidence="4 7" id="KW-0863">Zinc-finger</keyword>
<evidence type="ECO:0000256" key="4">
    <source>
        <dbReference type="ARBA" id="ARBA00022771"/>
    </source>
</evidence>
<evidence type="ECO:0000256" key="6">
    <source>
        <dbReference type="ARBA" id="ARBA00022833"/>
    </source>
</evidence>
<feature type="region of interest" description="Disordered" evidence="8">
    <location>
        <begin position="632"/>
        <end position="674"/>
    </location>
</feature>
<evidence type="ECO:0000256" key="2">
    <source>
        <dbReference type="ARBA" id="ARBA00022723"/>
    </source>
</evidence>
<dbReference type="GO" id="GO:0043495">
    <property type="term" value="F:protein-membrane adaptor activity"/>
    <property type="evidence" value="ECO:0007669"/>
    <property type="project" value="InterPro"/>
</dbReference>
<dbReference type="InterPro" id="IPR013083">
    <property type="entry name" value="Znf_RING/FYVE/PHD"/>
</dbReference>
<reference evidence="10" key="1">
    <citation type="submission" date="2023-10" db="EMBL/GenBank/DDBJ databases">
        <title>Genome assembly of Pristionchus species.</title>
        <authorList>
            <person name="Yoshida K."/>
            <person name="Sommer R.J."/>
        </authorList>
    </citation>
    <scope>NUCLEOTIDE SEQUENCE</scope>
    <source>
        <strain evidence="10">RS5133</strain>
    </source>
</reference>
<dbReference type="GO" id="GO:0007271">
    <property type="term" value="P:synaptic transmission, cholinergic"/>
    <property type="evidence" value="ECO:0007669"/>
    <property type="project" value="TreeGrafter"/>
</dbReference>
<dbReference type="SMART" id="SM00184">
    <property type="entry name" value="RING"/>
    <property type="match status" value="1"/>
</dbReference>
<evidence type="ECO:0000313" key="10">
    <source>
        <dbReference type="EMBL" id="GMT15561.1"/>
    </source>
</evidence>
<dbReference type="InterPro" id="IPR019734">
    <property type="entry name" value="TPR_rpt"/>
</dbReference>
<evidence type="ECO:0000256" key="1">
    <source>
        <dbReference type="ARBA" id="ARBA00007295"/>
    </source>
</evidence>
<feature type="region of interest" description="Disordered" evidence="8">
    <location>
        <begin position="1"/>
        <end position="75"/>
    </location>
</feature>
<gene>
    <name evidence="10" type="ORF">PFISCL1PPCAC_6858</name>
</gene>
<dbReference type="PANTHER" id="PTHR46574">
    <property type="entry name" value="43 KDA RECEPTOR-ASSOCIATED PROTEIN OF THE SYNAPSE"/>
    <property type="match status" value="1"/>
</dbReference>
<evidence type="ECO:0000256" key="3">
    <source>
        <dbReference type="ARBA" id="ARBA00022737"/>
    </source>
</evidence>
<evidence type="ECO:0000256" key="5">
    <source>
        <dbReference type="ARBA" id="ARBA00022803"/>
    </source>
</evidence>
<dbReference type="PROSITE" id="PS50089">
    <property type="entry name" value="ZF_RING_2"/>
    <property type="match status" value="1"/>
</dbReference>
<accession>A0AAV5V9Z0</accession>
<keyword evidence="11" id="KW-1185">Reference proteome</keyword>
<dbReference type="PRINTS" id="PR00217">
    <property type="entry name" value="POSTSYNAPTIC"/>
</dbReference>
<dbReference type="SUPFAM" id="SSF57850">
    <property type="entry name" value="RING/U-box"/>
    <property type="match status" value="1"/>
</dbReference>
<dbReference type="CDD" id="cd16478">
    <property type="entry name" value="RING-H2_Rapsyn"/>
    <property type="match status" value="1"/>
</dbReference>
<dbReference type="SUPFAM" id="SSF48452">
    <property type="entry name" value="TPR-like"/>
    <property type="match status" value="2"/>
</dbReference>
<protein>
    <recommendedName>
        <fullName evidence="9">RING-type domain-containing protein</fullName>
    </recommendedName>
</protein>
<feature type="domain" description="RING-type" evidence="9">
    <location>
        <begin position="438"/>
        <end position="482"/>
    </location>
</feature>
<dbReference type="InterPro" id="IPR052480">
    <property type="entry name" value="RAPsyn"/>
</dbReference>
<dbReference type="AlphaFoldDB" id="A0AAV5V9Z0"/>
<dbReference type="EMBL" id="BTSY01000002">
    <property type="protein sequence ID" value="GMT15561.1"/>
    <property type="molecule type" value="Genomic_DNA"/>
</dbReference>
<organism evidence="10 11">
    <name type="scientific">Pristionchus fissidentatus</name>
    <dbReference type="NCBI Taxonomy" id="1538716"/>
    <lineage>
        <taxon>Eukaryota</taxon>
        <taxon>Metazoa</taxon>
        <taxon>Ecdysozoa</taxon>
        <taxon>Nematoda</taxon>
        <taxon>Chromadorea</taxon>
        <taxon>Rhabditida</taxon>
        <taxon>Rhabditina</taxon>
        <taxon>Diplogasteromorpha</taxon>
        <taxon>Diplogasteroidea</taxon>
        <taxon>Neodiplogasteridae</taxon>
        <taxon>Pristionchus</taxon>
    </lineage>
</organism>
<evidence type="ECO:0000313" key="11">
    <source>
        <dbReference type="Proteomes" id="UP001432322"/>
    </source>
</evidence>
<dbReference type="PANTHER" id="PTHR46574:SF1">
    <property type="entry name" value="43 KDA RECEPTOR-ASSOCIATED PROTEIN OF THE SYNAPSE"/>
    <property type="match status" value="1"/>
</dbReference>
<feature type="compositionally biased region" description="Low complexity" evidence="8">
    <location>
        <begin position="656"/>
        <end position="665"/>
    </location>
</feature>
<sequence>GVWPRGRYKSAESPLPTDFTTPSTSTAVENTLCTGSPPGRSPPSSPSSSSSRSSPSHHRPKKRRMGQRVAKQQMQAGVRLYHQRHHQQAVQKWTQALGTLQNPEDRFITLGYLAQAFCDAGDCEATLHYALLQMELASEKNDEYMKSEAFLNLAKAYEKLADYSKALSYGKASLQHPSMDPRTPGYAHLSLAMAHLGLSQFQQSLESFEAAMNVANTSDDRLLELQICVGLGVLFTLLRDITKSLIFLRNALAIVQTVTVEDVHAKYRALILLHLSVALRIRGSLVEAKEACDEALRLSSECGNRTLHARCMCSLADVYRELGESEAKETITKSWARYEEAFRIMRSSSDRQGEMIVLASMAKSASESRSHYSGQCECQALSLNKKCLEIAKMIGCKYAMLKCHLRLAELYGQLNDDDSEETARKAASGLTQEMELFCNFCGQRFAMKDESLQALRCSHIFHEKCLHTFLKERSDQTCPKCRCRAFLSDNISLRTPSICSVDVEPMPGTSRSGPSPPYIPPGGVRTCLVNAPSFDEGTLTRGNHVQHSQHVQQPLHRRPHANHVNFRESNGPTTSSSGLPPPPPVTCTANHQSAMSASITSSIDEAMTAEMMTSLERLDNAIHANIVEQRKSMVAKKPPPPPPRKPPPPCCGEGGLPPSIHSIISLPPPQALSANGPLVLSRAPTITDV</sequence>
<dbReference type="InterPro" id="IPR019568">
    <property type="entry name" value="Rapsyn_myristoylation/link_N"/>
</dbReference>
<feature type="compositionally biased region" description="Pro residues" evidence="8">
    <location>
        <begin position="637"/>
        <end position="650"/>
    </location>
</feature>
<dbReference type="GO" id="GO:0005737">
    <property type="term" value="C:cytoplasm"/>
    <property type="evidence" value="ECO:0007669"/>
    <property type="project" value="UniProtKB-ARBA"/>
</dbReference>
<dbReference type="Proteomes" id="UP001432322">
    <property type="component" value="Unassembled WGS sequence"/>
</dbReference>
<dbReference type="SMART" id="SM00249">
    <property type="entry name" value="PHD"/>
    <property type="match status" value="1"/>
</dbReference>
<proteinExistence type="inferred from homology"/>
<dbReference type="Pfam" id="PF13639">
    <property type="entry name" value="zf-RING_2"/>
    <property type="match status" value="1"/>
</dbReference>
<keyword evidence="3" id="KW-0677">Repeat</keyword>
<dbReference type="InterPro" id="IPR001841">
    <property type="entry name" value="Znf_RING"/>
</dbReference>
<feature type="compositionally biased region" description="Basic residues" evidence="8">
    <location>
        <begin position="55"/>
        <end position="66"/>
    </location>
</feature>
<dbReference type="Gene3D" id="3.30.40.10">
    <property type="entry name" value="Zinc/RING finger domain, C3HC4 (zinc finger)"/>
    <property type="match status" value="1"/>
</dbReference>
<dbReference type="InterPro" id="IPR001237">
    <property type="entry name" value="Postsynaptic"/>
</dbReference>
<name>A0AAV5V9Z0_9BILA</name>
<evidence type="ECO:0000259" key="9">
    <source>
        <dbReference type="PROSITE" id="PS50089"/>
    </source>
</evidence>
<dbReference type="GO" id="GO:1900075">
    <property type="term" value="P:positive regulation of neuromuscular synaptic transmission"/>
    <property type="evidence" value="ECO:0007669"/>
    <property type="project" value="TreeGrafter"/>
</dbReference>
<feature type="compositionally biased region" description="Polar residues" evidence="8">
    <location>
        <begin position="18"/>
        <end position="34"/>
    </location>
</feature>
<keyword evidence="2" id="KW-0479">Metal-binding</keyword>
<keyword evidence="6" id="KW-0862">Zinc</keyword>
<dbReference type="GO" id="GO:0005886">
    <property type="term" value="C:plasma membrane"/>
    <property type="evidence" value="ECO:0007669"/>
    <property type="project" value="TreeGrafter"/>
</dbReference>
<dbReference type="GO" id="GO:0031594">
    <property type="term" value="C:neuromuscular junction"/>
    <property type="evidence" value="ECO:0007669"/>
    <property type="project" value="TreeGrafter"/>
</dbReference>
<dbReference type="GO" id="GO:0033130">
    <property type="term" value="F:acetylcholine receptor binding"/>
    <property type="evidence" value="ECO:0007669"/>
    <property type="project" value="InterPro"/>
</dbReference>
<dbReference type="Pfam" id="PF10579">
    <property type="entry name" value="Rapsyn_N"/>
    <property type="match status" value="1"/>
</dbReference>
<dbReference type="Gene3D" id="1.25.40.10">
    <property type="entry name" value="Tetratricopeptide repeat domain"/>
    <property type="match status" value="3"/>
</dbReference>
<feature type="region of interest" description="Disordered" evidence="8">
    <location>
        <begin position="538"/>
        <end position="583"/>
    </location>
</feature>
<dbReference type="InterPro" id="IPR001965">
    <property type="entry name" value="Znf_PHD"/>
</dbReference>